<dbReference type="EMBL" id="JACXVP010000004">
    <property type="protein sequence ID" value="KAG5611548.1"/>
    <property type="molecule type" value="Genomic_DNA"/>
</dbReference>
<evidence type="ECO:0000313" key="3">
    <source>
        <dbReference type="Proteomes" id="UP000824120"/>
    </source>
</evidence>
<evidence type="ECO:0000313" key="2">
    <source>
        <dbReference type="EMBL" id="KAG5611548.1"/>
    </source>
</evidence>
<evidence type="ECO:0000256" key="1">
    <source>
        <dbReference type="SAM" id="MobiDB-lite"/>
    </source>
</evidence>
<accession>A0A9J5ZIQ6</accession>
<reference evidence="2 3" key="1">
    <citation type="submission" date="2020-09" db="EMBL/GenBank/DDBJ databases">
        <title>De no assembly of potato wild relative species, Solanum commersonii.</title>
        <authorList>
            <person name="Cho K."/>
        </authorList>
    </citation>
    <scope>NUCLEOTIDE SEQUENCE [LARGE SCALE GENOMIC DNA]</scope>
    <source>
        <strain evidence="2">LZ3.2</strain>
        <tissue evidence="2">Leaf</tissue>
    </source>
</reference>
<protein>
    <submittedName>
        <fullName evidence="2">Uncharacterized protein</fullName>
    </submittedName>
</protein>
<dbReference type="AlphaFoldDB" id="A0A9J5ZIQ6"/>
<keyword evidence="3" id="KW-1185">Reference proteome</keyword>
<feature type="compositionally biased region" description="Polar residues" evidence="1">
    <location>
        <begin position="88"/>
        <end position="100"/>
    </location>
</feature>
<sequence>MNVRHPNYGLKSLPHVDSKIRAWKKSYATISLLKIDDRKSWDDLIKVDPNAKSINLKNDHYLLTGKRYLARIELRESTRKEQAAQEEPSVSTGATQSPFTAQDEPNESIGAA</sequence>
<name>A0A9J5ZIQ6_SOLCO</name>
<proteinExistence type="predicted"/>
<gene>
    <name evidence="2" type="ORF">H5410_022829</name>
</gene>
<comment type="caution">
    <text evidence="2">The sequence shown here is derived from an EMBL/GenBank/DDBJ whole genome shotgun (WGS) entry which is preliminary data.</text>
</comment>
<organism evidence="2 3">
    <name type="scientific">Solanum commersonii</name>
    <name type="common">Commerson's wild potato</name>
    <name type="synonym">Commerson's nightshade</name>
    <dbReference type="NCBI Taxonomy" id="4109"/>
    <lineage>
        <taxon>Eukaryota</taxon>
        <taxon>Viridiplantae</taxon>
        <taxon>Streptophyta</taxon>
        <taxon>Embryophyta</taxon>
        <taxon>Tracheophyta</taxon>
        <taxon>Spermatophyta</taxon>
        <taxon>Magnoliopsida</taxon>
        <taxon>eudicotyledons</taxon>
        <taxon>Gunneridae</taxon>
        <taxon>Pentapetalae</taxon>
        <taxon>asterids</taxon>
        <taxon>lamiids</taxon>
        <taxon>Solanales</taxon>
        <taxon>Solanaceae</taxon>
        <taxon>Solanoideae</taxon>
        <taxon>Solaneae</taxon>
        <taxon>Solanum</taxon>
    </lineage>
</organism>
<feature type="region of interest" description="Disordered" evidence="1">
    <location>
        <begin position="77"/>
        <end position="112"/>
    </location>
</feature>
<dbReference type="Proteomes" id="UP000824120">
    <property type="component" value="Chromosome 4"/>
</dbReference>